<organism evidence="1 2">
    <name type="scientific">Vibrio metschnikovii</name>
    <dbReference type="NCBI Taxonomy" id="28172"/>
    <lineage>
        <taxon>Bacteria</taxon>
        <taxon>Pseudomonadati</taxon>
        <taxon>Pseudomonadota</taxon>
        <taxon>Gammaproteobacteria</taxon>
        <taxon>Vibrionales</taxon>
        <taxon>Vibrionaceae</taxon>
        <taxon>Vibrio</taxon>
    </lineage>
</organism>
<evidence type="ECO:0000313" key="1">
    <source>
        <dbReference type="EMBL" id="MBC5852388.1"/>
    </source>
</evidence>
<accession>A0A9X0R9W8</accession>
<evidence type="ECO:0000313" key="2">
    <source>
        <dbReference type="Proteomes" id="UP000615796"/>
    </source>
</evidence>
<protein>
    <submittedName>
        <fullName evidence="1">Uncharacterized protein</fullName>
    </submittedName>
</protein>
<comment type="caution">
    <text evidence="1">The sequence shown here is derived from an EMBL/GenBank/DDBJ whole genome shotgun (WGS) entry which is preliminary data.</text>
</comment>
<sequence length="130" mass="14395">MVKRLCKLNRHDIRASLGDIHRLVAQTNYVCGSCARSSAEKGALCKPQPLLKAVKQSQTVAASSVSGQVENTVLTPNKKTLKKQKKYQKKLAKVLKKQRKLLKKQHAINAKFAQLSVHPANPSLHLAQVH</sequence>
<keyword evidence="2" id="KW-1185">Reference proteome</keyword>
<dbReference type="EMBL" id="JACRUP010000013">
    <property type="protein sequence ID" value="MBC5852388.1"/>
    <property type="molecule type" value="Genomic_DNA"/>
</dbReference>
<reference evidence="1" key="1">
    <citation type="submission" date="2020-08" db="EMBL/GenBank/DDBJ databases">
        <title>Genome Sequencing and Pan-Genome Analysis of Migratory bird Vibrio Strains, Inner Mongolia.</title>
        <authorList>
            <person name="Zheng L."/>
        </authorList>
    </citation>
    <scope>NUCLEOTIDE SEQUENCE</scope>
    <source>
        <strain evidence="1">M13F</strain>
    </source>
</reference>
<name>A0A9X0R9W8_VIBME</name>
<dbReference type="RefSeq" id="WP_187026843.1">
    <property type="nucleotide sequence ID" value="NZ_JACRUP010000013.1"/>
</dbReference>
<gene>
    <name evidence="1" type="ORF">H8Q88_15905</name>
</gene>
<dbReference type="AlphaFoldDB" id="A0A9X0R9W8"/>
<dbReference type="Proteomes" id="UP000615796">
    <property type="component" value="Unassembled WGS sequence"/>
</dbReference>
<proteinExistence type="predicted"/>